<feature type="region of interest" description="Disordered" evidence="1">
    <location>
        <begin position="216"/>
        <end position="241"/>
    </location>
</feature>
<feature type="compositionally biased region" description="Low complexity" evidence="1">
    <location>
        <begin position="105"/>
        <end position="121"/>
    </location>
</feature>
<evidence type="ECO:0000313" key="2">
    <source>
        <dbReference type="EMBL" id="TKA32860.1"/>
    </source>
</evidence>
<name>A0A4U0UBN8_9PEZI</name>
<dbReference type="EMBL" id="NAJL01000004">
    <property type="protein sequence ID" value="TKA32860.1"/>
    <property type="molecule type" value="Genomic_DNA"/>
</dbReference>
<feature type="compositionally biased region" description="Basic residues" evidence="1">
    <location>
        <begin position="140"/>
        <end position="151"/>
    </location>
</feature>
<evidence type="ECO:0000256" key="1">
    <source>
        <dbReference type="SAM" id="MobiDB-lite"/>
    </source>
</evidence>
<proteinExistence type="predicted"/>
<gene>
    <name evidence="2" type="ORF">B0A50_01086</name>
</gene>
<accession>A0A4U0UBN8</accession>
<reference evidence="2 3" key="1">
    <citation type="submission" date="2017-03" db="EMBL/GenBank/DDBJ databases">
        <title>Genomes of endolithic fungi from Antarctica.</title>
        <authorList>
            <person name="Coleine C."/>
            <person name="Masonjones S."/>
            <person name="Stajich J.E."/>
        </authorList>
    </citation>
    <scope>NUCLEOTIDE SEQUENCE [LARGE SCALE GENOMIC DNA]</scope>
    <source>
        <strain evidence="2 3">CCFEE 6315</strain>
    </source>
</reference>
<feature type="compositionally biased region" description="Polar residues" evidence="1">
    <location>
        <begin position="77"/>
        <end position="86"/>
    </location>
</feature>
<comment type="caution">
    <text evidence="2">The sequence shown here is derived from an EMBL/GenBank/DDBJ whole genome shotgun (WGS) entry which is preliminary data.</text>
</comment>
<keyword evidence="3" id="KW-1185">Reference proteome</keyword>
<feature type="region of interest" description="Disordered" evidence="1">
    <location>
        <begin position="46"/>
        <end position="198"/>
    </location>
</feature>
<protein>
    <submittedName>
        <fullName evidence="2">Uncharacterized protein</fullName>
    </submittedName>
</protein>
<feature type="region of interest" description="Disordered" evidence="1">
    <location>
        <begin position="265"/>
        <end position="335"/>
    </location>
</feature>
<sequence length="335" mass="36820">MAPLDPELLSSKLEFHRRQQAEKLIRDDPTKHTGYVPKYAARQFAATTSNQANADESKSAVRRAKTVKERPKPGFGTESTPSTTVNPKRMQAGRSVGMTDHEVVAAAAADSTAARPDASRSNSASSIEEQQKKKGSAGLKAKRSVRVQRPHPSREVLSSDNNMQAYHPGDAAKRKAEKRLSSNLSPPPPQPPAGRPFGYIAEYSLDFATLQAEAGNRAQHSALEDSNSTESHHHPVRPVTLMKPHDRHNWAQQSQAGEDMRHLLHPRRGRRKSTTTAEDRGEALKALEEGAPPTTQENLGTGQQGSTLISDAVSQINKEKKSRRRQTVAAFFRRL</sequence>
<organism evidence="2 3">
    <name type="scientific">Salinomyces thailandicus</name>
    <dbReference type="NCBI Taxonomy" id="706561"/>
    <lineage>
        <taxon>Eukaryota</taxon>
        <taxon>Fungi</taxon>
        <taxon>Dikarya</taxon>
        <taxon>Ascomycota</taxon>
        <taxon>Pezizomycotina</taxon>
        <taxon>Dothideomycetes</taxon>
        <taxon>Dothideomycetidae</taxon>
        <taxon>Mycosphaerellales</taxon>
        <taxon>Teratosphaeriaceae</taxon>
        <taxon>Salinomyces</taxon>
    </lineage>
</organism>
<feature type="compositionally biased region" description="Basic and acidic residues" evidence="1">
    <location>
        <begin position="170"/>
        <end position="180"/>
    </location>
</feature>
<feature type="compositionally biased region" description="Polar residues" evidence="1">
    <location>
        <begin position="293"/>
        <end position="316"/>
    </location>
</feature>
<evidence type="ECO:0000313" key="3">
    <source>
        <dbReference type="Proteomes" id="UP000308549"/>
    </source>
</evidence>
<dbReference type="OrthoDB" id="3910151at2759"/>
<feature type="compositionally biased region" description="Basic and acidic residues" evidence="1">
    <location>
        <begin position="277"/>
        <end position="288"/>
    </location>
</feature>
<dbReference type="Proteomes" id="UP000308549">
    <property type="component" value="Unassembled WGS sequence"/>
</dbReference>
<dbReference type="AlphaFoldDB" id="A0A4U0UBN8"/>
<feature type="compositionally biased region" description="Pro residues" evidence="1">
    <location>
        <begin position="185"/>
        <end position="194"/>
    </location>
</feature>